<feature type="domain" description="ShKT" evidence="4">
    <location>
        <begin position="372"/>
        <end position="406"/>
    </location>
</feature>
<feature type="compositionally biased region" description="Basic and acidic residues" evidence="2">
    <location>
        <begin position="179"/>
        <end position="212"/>
    </location>
</feature>
<feature type="compositionally biased region" description="Acidic residues" evidence="2">
    <location>
        <begin position="75"/>
        <end position="92"/>
    </location>
</feature>
<feature type="disulfide bond" evidence="1">
    <location>
        <begin position="372"/>
        <end position="406"/>
    </location>
</feature>
<dbReference type="PROSITE" id="PS51670">
    <property type="entry name" value="SHKT"/>
    <property type="match status" value="1"/>
</dbReference>
<comment type="caution">
    <text evidence="1">Lacks conserved residue(s) required for the propagation of feature annotation.</text>
</comment>
<evidence type="ECO:0000256" key="3">
    <source>
        <dbReference type="SAM" id="SignalP"/>
    </source>
</evidence>
<dbReference type="InterPro" id="IPR003582">
    <property type="entry name" value="ShKT_dom"/>
</dbReference>
<feature type="compositionally biased region" description="Basic and acidic residues" evidence="2">
    <location>
        <begin position="124"/>
        <end position="138"/>
    </location>
</feature>
<keyword evidence="1" id="KW-1015">Disulfide bond</keyword>
<evidence type="ECO:0000256" key="2">
    <source>
        <dbReference type="SAM" id="MobiDB-lite"/>
    </source>
</evidence>
<reference evidence="5" key="1">
    <citation type="submission" date="2022-01" db="EMBL/GenBank/DDBJ databases">
        <title>Genome Sequence Resource for Two Populations of Ditylenchus destructor, the Migratory Endoparasitic Phytonematode.</title>
        <authorList>
            <person name="Zhang H."/>
            <person name="Lin R."/>
            <person name="Xie B."/>
        </authorList>
    </citation>
    <scope>NUCLEOTIDE SEQUENCE</scope>
    <source>
        <strain evidence="5">BazhouSP</strain>
    </source>
</reference>
<dbReference type="PANTHER" id="PTHR21724">
    <property type="entry name" value="SHKT DOMAIN-CONTAINING PROTEIN"/>
    <property type="match status" value="1"/>
</dbReference>
<sequence length="480" mass="52739">MANCILVMGIILVFTMFKFGQTGPFEQSDENANSVGNDDGDPPAHDGEDGVGEDEKGEDGNGEDSGAEVGGAGGENEDGEGSDNKGEEDEGENGSTGVDERGAGEENDDDGGGNPSLGGSHAQEQSEKEGDEEGQREGGEEEEKDGPKSHGDPDQPIEGDENAHENANSGTEDGPPSEDPNKKISSEQNENHGEHQEEREEGEGHEGDHQEEPQLATKTFYPIYHFCCNPQTLLCSYMGEHDGAHDTLDPGKWPYHHRLRCQRTDGHIEHIATICTNELADEVCEELFPHDHDDAARERRPKKCDLLGVDCLTKKCAKHCKICCELSAYGCGDDPKHKVSCMTQTKHTCEKMKDAMLITCAASCGLCNVGHCRDTMDDCISFREQCHDKAVKKNLRKHCARTCGFCDVHCRDKASKRTCKKLKKVCYKKAEHVRGRKRGKKLRNQARYIKSARKVCKLTCGLCHNQDINHYGSGEESSEE</sequence>
<organism evidence="5 6">
    <name type="scientific">Ditylenchus destructor</name>
    <dbReference type="NCBI Taxonomy" id="166010"/>
    <lineage>
        <taxon>Eukaryota</taxon>
        <taxon>Metazoa</taxon>
        <taxon>Ecdysozoa</taxon>
        <taxon>Nematoda</taxon>
        <taxon>Chromadorea</taxon>
        <taxon>Rhabditida</taxon>
        <taxon>Tylenchina</taxon>
        <taxon>Tylenchomorpha</taxon>
        <taxon>Sphaerularioidea</taxon>
        <taxon>Anguinidae</taxon>
        <taxon>Anguininae</taxon>
        <taxon>Ditylenchus</taxon>
    </lineage>
</organism>
<name>A0AAD4RBN7_9BILA</name>
<evidence type="ECO:0000313" key="5">
    <source>
        <dbReference type="EMBL" id="KAI1723745.1"/>
    </source>
</evidence>
<feature type="region of interest" description="Disordered" evidence="2">
    <location>
        <begin position="25"/>
        <end position="212"/>
    </location>
</feature>
<keyword evidence="6" id="KW-1185">Reference proteome</keyword>
<dbReference type="Gene3D" id="1.10.10.1870">
    <property type="entry name" value="ShTK domain-like"/>
    <property type="match status" value="1"/>
</dbReference>
<dbReference type="Proteomes" id="UP001201812">
    <property type="component" value="Unassembled WGS sequence"/>
</dbReference>
<feature type="signal peptide" evidence="3">
    <location>
        <begin position="1"/>
        <end position="22"/>
    </location>
</feature>
<dbReference type="AlphaFoldDB" id="A0AAD4RBN7"/>
<dbReference type="EMBL" id="JAKKPZ010000003">
    <property type="protein sequence ID" value="KAI1723745.1"/>
    <property type="molecule type" value="Genomic_DNA"/>
</dbReference>
<gene>
    <name evidence="5" type="ORF">DdX_03917</name>
</gene>
<evidence type="ECO:0000256" key="1">
    <source>
        <dbReference type="PROSITE-ProRule" id="PRU01005"/>
    </source>
</evidence>
<accession>A0AAD4RBN7</accession>
<dbReference type="SMART" id="SM00254">
    <property type="entry name" value="ShKT"/>
    <property type="match status" value="2"/>
</dbReference>
<feature type="chain" id="PRO_5042267978" description="ShKT domain-containing protein" evidence="3">
    <location>
        <begin position="23"/>
        <end position="480"/>
    </location>
</feature>
<feature type="compositionally biased region" description="Acidic residues" evidence="2">
    <location>
        <begin position="49"/>
        <end position="66"/>
    </location>
</feature>
<keyword evidence="3" id="KW-0732">Signal</keyword>
<evidence type="ECO:0000313" key="6">
    <source>
        <dbReference type="Proteomes" id="UP001201812"/>
    </source>
</evidence>
<proteinExistence type="predicted"/>
<protein>
    <recommendedName>
        <fullName evidence="4">ShKT domain-containing protein</fullName>
    </recommendedName>
</protein>
<dbReference type="PANTHER" id="PTHR21724:SF109">
    <property type="entry name" value="SHKT DOMAIN-CONTAINING PROTEIN"/>
    <property type="match status" value="1"/>
</dbReference>
<dbReference type="Pfam" id="PF01549">
    <property type="entry name" value="ShK"/>
    <property type="match status" value="1"/>
</dbReference>
<evidence type="ECO:0000259" key="4">
    <source>
        <dbReference type="PROSITE" id="PS51670"/>
    </source>
</evidence>
<comment type="caution">
    <text evidence="5">The sequence shown here is derived from an EMBL/GenBank/DDBJ whole genome shotgun (WGS) entry which is preliminary data.</text>
</comment>